<dbReference type="eggNOG" id="ENOG502QPV3">
    <property type="taxonomic scope" value="Eukaryota"/>
</dbReference>
<evidence type="ECO:0000313" key="3">
    <source>
        <dbReference type="EMBL" id="EFN50966.1"/>
    </source>
</evidence>
<dbReference type="STRING" id="554065.E1ZTA7"/>
<reference evidence="3 4" key="1">
    <citation type="journal article" date="2010" name="Plant Cell">
        <title>The Chlorella variabilis NC64A genome reveals adaptation to photosymbiosis, coevolution with viruses, and cryptic sex.</title>
        <authorList>
            <person name="Blanc G."/>
            <person name="Duncan G."/>
            <person name="Agarkova I."/>
            <person name="Borodovsky M."/>
            <person name="Gurnon J."/>
            <person name="Kuo A."/>
            <person name="Lindquist E."/>
            <person name="Lucas S."/>
            <person name="Pangilinan J."/>
            <person name="Polle J."/>
            <person name="Salamov A."/>
            <person name="Terry A."/>
            <person name="Yamada T."/>
            <person name="Dunigan D.D."/>
            <person name="Grigoriev I.V."/>
            <person name="Claverie J.M."/>
            <person name="Van Etten J.L."/>
        </authorList>
    </citation>
    <scope>NUCLEOTIDE SEQUENCE [LARGE SCALE GENOMIC DNA]</scope>
    <source>
        <strain evidence="3 4">NC64A</strain>
    </source>
</reference>
<feature type="transmembrane region" description="Helical" evidence="1">
    <location>
        <begin position="128"/>
        <end position="144"/>
    </location>
</feature>
<dbReference type="PANTHER" id="PTHR34368">
    <property type="entry name" value="OS01G0962200 PROTEIN"/>
    <property type="match status" value="1"/>
</dbReference>
<sequence length="270" mass="28161">MASLGVRLAAEAAAVLVVVAAVFSLPPIPQDPVYHSYAGDERTLLGIPRGANVLSSLPVAAPGAAGLWRLWRLWRRRGSGSGRGSAAGSVPAPEAACWVAALVGMMMVGATSAYYHSDPTTATLVWDRVSIATSFPAVAAALLAQRRGGACGLAALPLLLAGGIGSVLYWRYSELAGQGDLRPYMLAQGGSAVASLYLVLVYPPPRGSSNRPLLAGLGLYAVAMAAEARDHAVYRLTARLISGHTLKHLVAAAAEWQVVQHLRRRGVHEA</sequence>
<feature type="chain" id="PRO_5003156681" description="Alkaline phytoceramidase" evidence="2">
    <location>
        <begin position="25"/>
        <end position="270"/>
    </location>
</feature>
<dbReference type="KEGG" id="cvr:CHLNCDRAFT_141602"/>
<evidence type="ECO:0000256" key="2">
    <source>
        <dbReference type="SAM" id="SignalP"/>
    </source>
</evidence>
<dbReference type="EMBL" id="GL433870">
    <property type="protein sequence ID" value="EFN50966.1"/>
    <property type="molecule type" value="Genomic_DNA"/>
</dbReference>
<feature type="transmembrane region" description="Helical" evidence="1">
    <location>
        <begin position="53"/>
        <end position="74"/>
    </location>
</feature>
<proteinExistence type="predicted"/>
<evidence type="ECO:0008006" key="5">
    <source>
        <dbReference type="Google" id="ProtNLM"/>
    </source>
</evidence>
<keyword evidence="1" id="KW-0472">Membrane</keyword>
<dbReference type="OMA" id="IYHANRY"/>
<dbReference type="RefSeq" id="XP_005843068.1">
    <property type="nucleotide sequence ID" value="XM_005843006.1"/>
</dbReference>
<keyword evidence="2" id="KW-0732">Signal</keyword>
<feature type="transmembrane region" description="Helical" evidence="1">
    <location>
        <begin position="95"/>
        <end position="116"/>
    </location>
</feature>
<keyword evidence="1" id="KW-1133">Transmembrane helix</keyword>
<dbReference type="InParanoid" id="E1ZTA7"/>
<keyword evidence="1" id="KW-0812">Transmembrane</keyword>
<evidence type="ECO:0000256" key="1">
    <source>
        <dbReference type="SAM" id="Phobius"/>
    </source>
</evidence>
<dbReference type="PANTHER" id="PTHR34368:SF1">
    <property type="entry name" value="OS01G0962200 PROTEIN"/>
    <property type="match status" value="1"/>
</dbReference>
<dbReference type="OrthoDB" id="5562961at2759"/>
<organism evidence="4">
    <name type="scientific">Chlorella variabilis</name>
    <name type="common">Green alga</name>
    <dbReference type="NCBI Taxonomy" id="554065"/>
    <lineage>
        <taxon>Eukaryota</taxon>
        <taxon>Viridiplantae</taxon>
        <taxon>Chlorophyta</taxon>
        <taxon>core chlorophytes</taxon>
        <taxon>Trebouxiophyceae</taxon>
        <taxon>Chlorellales</taxon>
        <taxon>Chlorellaceae</taxon>
        <taxon>Chlorella clade</taxon>
        <taxon>Chlorella</taxon>
    </lineage>
</organism>
<feature type="transmembrane region" description="Helical" evidence="1">
    <location>
        <begin position="184"/>
        <end position="202"/>
    </location>
</feature>
<protein>
    <recommendedName>
        <fullName evidence="5">Alkaline phytoceramidase</fullName>
    </recommendedName>
</protein>
<feature type="signal peptide" evidence="2">
    <location>
        <begin position="1"/>
        <end position="24"/>
    </location>
</feature>
<dbReference type="GeneID" id="17350401"/>
<dbReference type="FunCoup" id="E1ZTA7">
    <property type="interactions" value="76"/>
</dbReference>
<feature type="transmembrane region" description="Helical" evidence="1">
    <location>
        <begin position="151"/>
        <end position="172"/>
    </location>
</feature>
<keyword evidence="4" id="KW-1185">Reference proteome</keyword>
<dbReference type="AlphaFoldDB" id="E1ZTA7"/>
<evidence type="ECO:0000313" key="4">
    <source>
        <dbReference type="Proteomes" id="UP000008141"/>
    </source>
</evidence>
<gene>
    <name evidence="3" type="ORF">CHLNCDRAFT_141602</name>
</gene>
<name>E1ZTA7_CHLVA</name>
<accession>E1ZTA7</accession>
<dbReference type="Proteomes" id="UP000008141">
    <property type="component" value="Unassembled WGS sequence"/>
</dbReference>